<dbReference type="Proteomes" id="UP000278733">
    <property type="component" value="Chromosome"/>
</dbReference>
<accession>A0A448MNF1</accession>
<sequence length="89" mass="9856">MEITLGDKIKINGEEVPEYLLKALYENLKLRYPVVPTGYINCSSIKADKIQAGCTKASSLPPVNSQSEVQCTPLMANGLRVRPDLIRHL</sequence>
<dbReference type="KEGG" id="rpne:NCTC8284_01860"/>
<protein>
    <submittedName>
        <fullName evidence="1">Uncharacterized protein</fullName>
    </submittedName>
</protein>
<dbReference type="EMBL" id="LR134405">
    <property type="protein sequence ID" value="VEH66685.1"/>
    <property type="molecule type" value="Genomic_DNA"/>
</dbReference>
<dbReference type="AlphaFoldDB" id="A0A448MNF1"/>
<name>A0A448MNF1_9PAST</name>
<evidence type="ECO:0000313" key="1">
    <source>
        <dbReference type="EMBL" id="VEH66685.1"/>
    </source>
</evidence>
<organism evidence="1 2">
    <name type="scientific">Rodentibacter pneumotropicus</name>
    <dbReference type="NCBI Taxonomy" id="758"/>
    <lineage>
        <taxon>Bacteria</taxon>
        <taxon>Pseudomonadati</taxon>
        <taxon>Pseudomonadota</taxon>
        <taxon>Gammaproteobacteria</taxon>
        <taxon>Pasteurellales</taxon>
        <taxon>Pasteurellaceae</taxon>
        <taxon>Rodentibacter</taxon>
    </lineage>
</organism>
<reference evidence="1 2" key="1">
    <citation type="submission" date="2018-12" db="EMBL/GenBank/DDBJ databases">
        <authorList>
            <consortium name="Pathogen Informatics"/>
        </authorList>
    </citation>
    <scope>NUCLEOTIDE SEQUENCE [LARGE SCALE GENOMIC DNA]</scope>
    <source>
        <strain evidence="1 2">NCTC8284</strain>
    </source>
</reference>
<gene>
    <name evidence="1" type="ORF">NCTC8284_01860</name>
</gene>
<evidence type="ECO:0000313" key="2">
    <source>
        <dbReference type="Proteomes" id="UP000278733"/>
    </source>
</evidence>
<proteinExistence type="predicted"/>